<accession>A0A444UX74</accession>
<dbReference type="Pfam" id="PF02791">
    <property type="entry name" value="DDT"/>
    <property type="match status" value="1"/>
</dbReference>
<feature type="compositionally biased region" description="Acidic residues" evidence="13">
    <location>
        <begin position="145"/>
        <end position="154"/>
    </location>
</feature>
<dbReference type="PROSITE" id="PS50827">
    <property type="entry name" value="DDT"/>
    <property type="match status" value="1"/>
</dbReference>
<dbReference type="Pfam" id="PF15613">
    <property type="entry name" value="WSD"/>
    <property type="match status" value="1"/>
</dbReference>
<evidence type="ECO:0000259" key="15">
    <source>
        <dbReference type="PROSITE" id="PS50016"/>
    </source>
</evidence>
<evidence type="ECO:0000313" key="17">
    <source>
        <dbReference type="EMBL" id="RXM92742.1"/>
    </source>
</evidence>
<dbReference type="Pfam" id="PF00628">
    <property type="entry name" value="PHD"/>
    <property type="match status" value="1"/>
</dbReference>
<evidence type="ECO:0000256" key="10">
    <source>
        <dbReference type="ARBA" id="ARBA00023242"/>
    </source>
</evidence>
<dbReference type="CDD" id="cd15629">
    <property type="entry name" value="PHD_BAZ2A"/>
    <property type="match status" value="1"/>
</dbReference>
<keyword evidence="3" id="KW-0479">Metal-binding</keyword>
<keyword evidence="8 11" id="KW-0103">Bromodomain</keyword>
<dbReference type="InterPro" id="IPR013083">
    <property type="entry name" value="Znf_RING/FYVE/PHD"/>
</dbReference>
<feature type="region of interest" description="Disordered" evidence="13">
    <location>
        <begin position="638"/>
        <end position="721"/>
    </location>
</feature>
<dbReference type="SMART" id="SM00249">
    <property type="entry name" value="PHD"/>
    <property type="match status" value="1"/>
</dbReference>
<dbReference type="Gene3D" id="1.20.920.10">
    <property type="entry name" value="Bromodomain-like"/>
    <property type="match status" value="1"/>
</dbReference>
<organism evidence="17 18">
    <name type="scientific">Acipenser ruthenus</name>
    <name type="common">Sterlet sturgeon</name>
    <dbReference type="NCBI Taxonomy" id="7906"/>
    <lineage>
        <taxon>Eukaryota</taxon>
        <taxon>Metazoa</taxon>
        <taxon>Chordata</taxon>
        <taxon>Craniata</taxon>
        <taxon>Vertebrata</taxon>
        <taxon>Euteleostomi</taxon>
        <taxon>Actinopterygii</taxon>
        <taxon>Chondrostei</taxon>
        <taxon>Acipenseriformes</taxon>
        <taxon>Acipenseridae</taxon>
        <taxon>Acipenser</taxon>
    </lineage>
</organism>
<evidence type="ECO:0000256" key="5">
    <source>
        <dbReference type="ARBA" id="ARBA00022833"/>
    </source>
</evidence>
<feature type="compositionally biased region" description="Polar residues" evidence="13">
    <location>
        <begin position="824"/>
        <end position="833"/>
    </location>
</feature>
<comment type="caution">
    <text evidence="17">The sequence shown here is derived from an EMBL/GenBank/DDBJ whole genome shotgun (WGS) entry which is preliminary data.</text>
</comment>
<keyword evidence="18" id="KW-1185">Reference proteome</keyword>
<sequence>MADDSSMHSTSIFNTTTSSPVNNSQYESDGDSEGEEETGEMEGEENDCEETGEMEGQENDCEETGEMEGQENDCEETGEMEEDCDETAETEEDCDEAAEEEEEREDCDETADSPLEPTPEINVSEKEPVQPSPSPAPSPLHIKEEEEGEGEDTPNDIPKYLNRHQTQAVTRDHFSFSPRMPVGDYFEERETPEGLEWFQLTNEEIPSMIQAITGKRGRPRNLDKEKPKSRAKPRQRKSRGRPAKTNMVDLLSKVDARLLKKLEAQETLSDEDKVKLGKIKKKMKRKPLPEFSRIPGLVMSGRAFSDCLMIVEFLHSYGKVLGFDVARDIPTLSTLQEGLLNVGDSLGEVQDLLVKLVQAALHDPGLPQYYQSVKILGEKLSEIQLNRSSVSEGLRIFLEGCGFEPEICDSLQSKPFQVHPPEKKAAILAFLVNELNGSNTVISEIDKTLENMSAYRKNKWIIEGKLRSEIDKTLENMSAYRKNKWIIEGKLRRLKMALAKKTGRSELELSLEERRRSARVAEEETLDMEEGVLQERGARRAHKEEAKLSEGDSPSTASVPELERQIDKLTKRQVFFRKKLLHSSQSLRALSLGQDRYRRRYWVLPHIGGVLVEGPEEIQASEEPFMKEESLRITVPVMSPVKKEPKPEVSPPPPPPPPLLIDTPDLEAPSLMNSPRARGRPRKIKPEVELHLKSARRRRRSSKATLTNGLPEESLDLPNHSQQDLNQSAFLSWLSQTQGSLQNGTDRNSSELDSSAHTDSVKEAAEKQGQWFNLLPKTPCEVSSSDPHTPSKDMLPRSPLTKQTRPRAQSTGALTGVKPAALLTSPQVSSTPAQRPQRRRRSSPGCAALPLEGPLGFSLPGLQKRRGRPPTKFLKQVEQKYFTQLIAQPIPYEMTRGWWWIKDPEELKALLQVLHPRGIREKALHKHLSKHLEYLSEVCTRPKNDPIFQFIPDEASPVSQETLQKWSITQRALETDLSVLQWVEDLEQRVLAADLQLKGWTCPDPDSTREDLVYFEHPVDPLDDWIIKTKKELCECLRVPTHPLDLAVQRLANLEHNIERRYLKEPLWNLNEVIADKGTPPPPPSVEDGTDSASGTQGVESEITPRLRLWRQALDRCRSGAQVSLCIQQLERAIAWERSIVKVTCLVCRKGDNDEYLLLCDGCDRGCHMYCLRPKITDIPEGDWFCPVCVSKVNGGTPRKKRSPKQSQRGRKRRGYSGRYESSDSSEEEDESPRGRGMQTRRRDPPTLAHSRFSGDNGLSPAKRRRMTTRNQPDLAFCEIILMEMESHDDAWPFLEPVNPRLVPGYRKIIKNPMDFLSMREKLLHGGVVNGAFMVLKGHRSIVNQVRFNPHNYTICSSGVEKVIKIAKFPNPSSLIGCNTSDLNPSLPVAPRYCSCEEFSEDAQLVFDNCQLFNEDTSEVGMAGHSMRKFFENRWDEFYQAKK</sequence>
<dbReference type="GO" id="GO:0003677">
    <property type="term" value="F:DNA binding"/>
    <property type="evidence" value="ECO:0007669"/>
    <property type="project" value="InterPro"/>
</dbReference>
<dbReference type="InterPro" id="IPR036427">
    <property type="entry name" value="Bromodomain-like_sf"/>
</dbReference>
<dbReference type="InterPro" id="IPR018501">
    <property type="entry name" value="DDT_dom"/>
</dbReference>
<keyword evidence="4 12" id="KW-0863">Zinc-finger</keyword>
<evidence type="ECO:0000256" key="13">
    <source>
        <dbReference type="SAM" id="MobiDB-lite"/>
    </source>
</evidence>
<evidence type="ECO:0000259" key="14">
    <source>
        <dbReference type="PROSITE" id="PS50014"/>
    </source>
</evidence>
<feature type="region of interest" description="Disordered" evidence="13">
    <location>
        <begin position="739"/>
        <end position="847"/>
    </location>
</feature>
<dbReference type="SMART" id="SM00571">
    <property type="entry name" value="DDT"/>
    <property type="match status" value="1"/>
</dbReference>
<feature type="compositionally biased region" description="Basic and acidic residues" evidence="13">
    <location>
        <begin position="748"/>
        <end position="766"/>
    </location>
</feature>
<evidence type="ECO:0000313" key="18">
    <source>
        <dbReference type="Proteomes" id="UP000289886"/>
    </source>
</evidence>
<dbReference type="InterPro" id="IPR001487">
    <property type="entry name" value="Bromodomain"/>
</dbReference>
<comment type="subcellular location">
    <subcellularLocation>
        <location evidence="1">Nucleus</location>
    </subcellularLocation>
</comment>
<feature type="compositionally biased region" description="Polar residues" evidence="13">
    <location>
        <begin position="7"/>
        <end position="26"/>
    </location>
</feature>
<keyword evidence="10" id="KW-0539">Nucleus</keyword>
<evidence type="ECO:0000256" key="11">
    <source>
        <dbReference type="PROSITE-ProRule" id="PRU00035"/>
    </source>
</evidence>
<dbReference type="InterPro" id="IPR019787">
    <property type="entry name" value="Znf_PHD-finger"/>
</dbReference>
<dbReference type="PANTHER" id="PTHR45915">
    <property type="entry name" value="TRANSCRIPTION INTERMEDIARY FACTOR"/>
    <property type="match status" value="1"/>
</dbReference>
<evidence type="ECO:0000256" key="6">
    <source>
        <dbReference type="ARBA" id="ARBA00023015"/>
    </source>
</evidence>
<dbReference type="SMART" id="SM00297">
    <property type="entry name" value="BROMO"/>
    <property type="match status" value="1"/>
</dbReference>
<reference evidence="17 18" key="1">
    <citation type="submission" date="2019-01" db="EMBL/GenBank/DDBJ databases">
        <title>Draft Genome and Complete Hox-Cluster Characterization of the Sterlet Sturgeon (Acipenser ruthenus).</title>
        <authorList>
            <person name="Wei Q."/>
        </authorList>
    </citation>
    <scope>NUCLEOTIDE SEQUENCE [LARGE SCALE GENOMIC DNA]</scope>
    <source>
        <strain evidence="17">WHYD16114868_AA</strain>
        <tissue evidence="17">Blood</tissue>
    </source>
</reference>
<feature type="domain" description="DDT" evidence="16">
    <location>
        <begin position="301"/>
        <end position="366"/>
    </location>
</feature>
<dbReference type="InterPro" id="IPR017956">
    <property type="entry name" value="AT_hook_DNA-bd_motif"/>
</dbReference>
<keyword evidence="9" id="KW-0804">Transcription</keyword>
<evidence type="ECO:0000259" key="16">
    <source>
        <dbReference type="PROSITE" id="PS50827"/>
    </source>
</evidence>
<evidence type="ECO:0000256" key="9">
    <source>
        <dbReference type="ARBA" id="ARBA00023163"/>
    </source>
</evidence>
<gene>
    <name evidence="17" type="ORF">EOD39_19807</name>
</gene>
<evidence type="ECO:0000256" key="12">
    <source>
        <dbReference type="PROSITE-ProRule" id="PRU00146"/>
    </source>
</evidence>
<feature type="domain" description="Bromo" evidence="14">
    <location>
        <begin position="1286"/>
        <end position="1421"/>
    </location>
</feature>
<keyword evidence="7" id="KW-0175">Coiled coil</keyword>
<evidence type="ECO:0000256" key="8">
    <source>
        <dbReference type="ARBA" id="ARBA00023117"/>
    </source>
</evidence>
<feature type="compositionally biased region" description="Basic residues" evidence="13">
    <location>
        <begin position="229"/>
        <end position="242"/>
    </location>
</feature>
<proteinExistence type="inferred from homology"/>
<dbReference type="SUPFAM" id="SSF57903">
    <property type="entry name" value="FYVE/PHD zinc finger"/>
    <property type="match status" value="1"/>
</dbReference>
<feature type="compositionally biased region" description="Polar residues" evidence="13">
    <location>
        <begin position="800"/>
        <end position="813"/>
    </location>
</feature>
<dbReference type="PROSITE" id="PS50016">
    <property type="entry name" value="ZF_PHD_2"/>
    <property type="match status" value="1"/>
</dbReference>
<dbReference type="PANTHER" id="PTHR45915:SF5">
    <property type="entry name" value="BROMODOMAIN ADJACENT TO ZINC FINGER DOMAIN PROTEIN 2A"/>
    <property type="match status" value="1"/>
</dbReference>
<dbReference type="InterPro" id="IPR028941">
    <property type="entry name" value="WHIM2_dom"/>
</dbReference>
<dbReference type="PRINTS" id="PR00503">
    <property type="entry name" value="BROMODOMAIN"/>
</dbReference>
<evidence type="ECO:0000256" key="7">
    <source>
        <dbReference type="ARBA" id="ARBA00023054"/>
    </source>
</evidence>
<feature type="region of interest" description="Disordered" evidence="13">
    <location>
        <begin position="1"/>
        <end position="179"/>
    </location>
</feature>
<feature type="region of interest" description="Disordered" evidence="13">
    <location>
        <begin position="210"/>
        <end position="245"/>
    </location>
</feature>
<dbReference type="Pfam" id="PF00439">
    <property type="entry name" value="Bromodomain"/>
    <property type="match status" value="1"/>
</dbReference>
<feature type="compositionally biased region" description="Basic residues" evidence="13">
    <location>
        <begin position="1198"/>
        <end position="1216"/>
    </location>
</feature>
<feature type="domain" description="PHD-type" evidence="15">
    <location>
        <begin position="1142"/>
        <end position="1192"/>
    </location>
</feature>
<dbReference type="InterPro" id="IPR011011">
    <property type="entry name" value="Znf_FYVE_PHD"/>
</dbReference>
<feature type="region of interest" description="Disordered" evidence="13">
    <location>
        <begin position="535"/>
        <end position="561"/>
    </location>
</feature>
<keyword evidence="5" id="KW-0862">Zinc</keyword>
<evidence type="ECO:0000256" key="4">
    <source>
        <dbReference type="ARBA" id="ARBA00022771"/>
    </source>
</evidence>
<dbReference type="Proteomes" id="UP000289886">
    <property type="component" value="Unassembled WGS sequence"/>
</dbReference>
<dbReference type="GO" id="GO:0008270">
    <property type="term" value="F:zinc ion binding"/>
    <property type="evidence" value="ECO:0007669"/>
    <property type="project" value="UniProtKB-KW"/>
</dbReference>
<feature type="compositionally biased region" description="Acidic residues" evidence="13">
    <location>
        <begin position="28"/>
        <end position="111"/>
    </location>
</feature>
<dbReference type="PROSITE" id="PS50014">
    <property type="entry name" value="BROMODOMAIN_2"/>
    <property type="match status" value="1"/>
</dbReference>
<feature type="compositionally biased region" description="Basic and acidic residues" evidence="13">
    <location>
        <begin position="536"/>
        <end position="550"/>
    </location>
</feature>
<dbReference type="EMBL" id="SCEB01005728">
    <property type="protein sequence ID" value="RXM92742.1"/>
    <property type="molecule type" value="Genomic_DNA"/>
</dbReference>
<feature type="region of interest" description="Disordered" evidence="13">
    <location>
        <begin position="1195"/>
        <end position="1268"/>
    </location>
</feature>
<evidence type="ECO:0000256" key="1">
    <source>
        <dbReference type="ARBA" id="ARBA00004123"/>
    </source>
</evidence>
<dbReference type="Gene3D" id="3.30.40.10">
    <property type="entry name" value="Zinc/RING finger domain, C3HC4 (zinc finger)"/>
    <property type="match status" value="1"/>
</dbReference>
<dbReference type="GO" id="GO:0033553">
    <property type="term" value="C:rDNA heterochromatin"/>
    <property type="evidence" value="ECO:0007669"/>
    <property type="project" value="TreeGrafter"/>
</dbReference>
<dbReference type="InterPro" id="IPR001965">
    <property type="entry name" value="Znf_PHD"/>
</dbReference>
<evidence type="ECO:0000256" key="3">
    <source>
        <dbReference type="ARBA" id="ARBA00022723"/>
    </source>
</evidence>
<dbReference type="InterPro" id="IPR028940">
    <property type="entry name" value="PHD_BAZ2A"/>
</dbReference>
<dbReference type="FunFam" id="3.30.40.10:FF:000199">
    <property type="entry name" value="Bromodomain adjacent to zinc finger domain 2B"/>
    <property type="match status" value="1"/>
</dbReference>
<keyword evidence="6" id="KW-0805">Transcription regulation</keyword>
<name>A0A444UX74_ACIRT</name>
<dbReference type="GO" id="GO:0005634">
    <property type="term" value="C:nucleus"/>
    <property type="evidence" value="ECO:0007669"/>
    <property type="project" value="UniProtKB-SubCell"/>
</dbReference>
<evidence type="ECO:0000256" key="2">
    <source>
        <dbReference type="ARBA" id="ARBA00007444"/>
    </source>
</evidence>
<dbReference type="SMART" id="SM00384">
    <property type="entry name" value="AT_hook"/>
    <property type="match status" value="4"/>
</dbReference>
<feature type="compositionally biased region" description="Pro residues" evidence="13">
    <location>
        <begin position="648"/>
        <end position="659"/>
    </location>
</feature>
<feature type="compositionally biased region" description="Basic residues" evidence="13">
    <location>
        <begin position="693"/>
        <end position="702"/>
    </location>
</feature>
<dbReference type="SUPFAM" id="SSF47370">
    <property type="entry name" value="Bromodomain"/>
    <property type="match status" value="1"/>
</dbReference>
<protein>
    <submittedName>
        <fullName evidence="17">Bromodomain adjacent to zinc finger domain protein 2A</fullName>
    </submittedName>
</protein>
<feature type="region of interest" description="Disordered" evidence="13">
    <location>
        <begin position="1074"/>
        <end position="1099"/>
    </location>
</feature>
<comment type="similarity">
    <text evidence="2">Belongs to the WAL family.</text>
</comment>